<dbReference type="Proteomes" id="UP000185999">
    <property type="component" value="Unassembled WGS sequence"/>
</dbReference>
<protein>
    <submittedName>
        <fullName evidence="1">Uncharacterized protein</fullName>
    </submittedName>
</protein>
<sequence>MQIYKLLGTVQTQQKRQVLVSGLIASGWERSVHNEDEDQLSLGRVRLHLEGESTLLLDAGFTGKPEDITCLIETLDKHPVHYSLDLFGDSARLVRRFIK</sequence>
<proteinExistence type="predicted"/>
<dbReference type="RefSeq" id="WP_054341324.1">
    <property type="nucleotide sequence ID" value="NZ_FTOE01000004.1"/>
</dbReference>
<keyword evidence="2" id="KW-1185">Reference proteome</keyword>
<organism evidence="1 2">
    <name type="scientific">Neptunomonas antarctica</name>
    <dbReference type="NCBI Taxonomy" id="619304"/>
    <lineage>
        <taxon>Bacteria</taxon>
        <taxon>Pseudomonadati</taxon>
        <taxon>Pseudomonadota</taxon>
        <taxon>Gammaproteobacteria</taxon>
        <taxon>Oceanospirillales</taxon>
        <taxon>Oceanospirillaceae</taxon>
        <taxon>Neptunomonas</taxon>
    </lineage>
</organism>
<dbReference type="OrthoDB" id="6120636at2"/>
<reference evidence="2" key="1">
    <citation type="submission" date="2017-01" db="EMBL/GenBank/DDBJ databases">
        <authorList>
            <person name="Varghese N."/>
            <person name="Submissions S."/>
        </authorList>
    </citation>
    <scope>NUCLEOTIDE SEQUENCE [LARGE SCALE GENOMIC DNA]</scope>
    <source>
        <strain evidence="2">DSM 22306</strain>
    </source>
</reference>
<name>A0A1N7LQ19_9GAMM</name>
<accession>A0A1N7LQ19</accession>
<evidence type="ECO:0000313" key="2">
    <source>
        <dbReference type="Proteomes" id="UP000185999"/>
    </source>
</evidence>
<dbReference type="EMBL" id="FTOE01000004">
    <property type="protein sequence ID" value="SIS75869.1"/>
    <property type="molecule type" value="Genomic_DNA"/>
</dbReference>
<dbReference type="AlphaFoldDB" id="A0A1N7LQ19"/>
<evidence type="ECO:0000313" key="1">
    <source>
        <dbReference type="EMBL" id="SIS75869.1"/>
    </source>
</evidence>
<dbReference type="STRING" id="619304.SAMN05421760_104230"/>
<gene>
    <name evidence="1" type="ORF">SAMN05421760_104230</name>
</gene>